<keyword evidence="4 6" id="KW-1133">Transmembrane helix</keyword>
<keyword evidence="3" id="KW-0201">Cytochrome c-type biogenesis</keyword>
<feature type="transmembrane region" description="Helical" evidence="6">
    <location>
        <begin position="48"/>
        <end position="72"/>
    </location>
</feature>
<dbReference type="PANTHER" id="PTHR30071">
    <property type="entry name" value="HEME EXPORTER PROTEIN C"/>
    <property type="match status" value="1"/>
</dbReference>
<feature type="domain" description="Cytochrome c assembly protein" evidence="7">
    <location>
        <begin position="22"/>
        <end position="73"/>
    </location>
</feature>
<reference evidence="8" key="1">
    <citation type="journal article" date="2012" name="Nature">
        <title>The tomato genome sequence provides insights into fleshy fruit evolution.</title>
        <authorList>
            <consortium name="Tomato Genome Consortium"/>
        </authorList>
    </citation>
    <scope>NUCLEOTIDE SEQUENCE [LARGE SCALE GENOMIC DNA]</scope>
    <source>
        <strain evidence="8">cv. Heinz 1706</strain>
    </source>
</reference>
<protein>
    <recommendedName>
        <fullName evidence="7">Cytochrome c assembly protein domain-containing protein</fullName>
    </recommendedName>
</protein>
<dbReference type="AlphaFoldDB" id="A0A3Q7G0H2"/>
<dbReference type="GO" id="GO:0020037">
    <property type="term" value="F:heme binding"/>
    <property type="evidence" value="ECO:0007669"/>
    <property type="project" value="InterPro"/>
</dbReference>
<dbReference type="Proteomes" id="UP000004994">
    <property type="component" value="Chromosome 4"/>
</dbReference>
<dbReference type="InterPro" id="IPR045062">
    <property type="entry name" value="Cyt_c_biogenesis_CcsA/CcmC"/>
</dbReference>
<organism evidence="8">
    <name type="scientific">Solanum lycopersicum</name>
    <name type="common">Tomato</name>
    <name type="synonym">Lycopersicon esculentum</name>
    <dbReference type="NCBI Taxonomy" id="4081"/>
    <lineage>
        <taxon>Eukaryota</taxon>
        <taxon>Viridiplantae</taxon>
        <taxon>Streptophyta</taxon>
        <taxon>Embryophyta</taxon>
        <taxon>Tracheophyta</taxon>
        <taxon>Spermatophyta</taxon>
        <taxon>Magnoliopsida</taxon>
        <taxon>eudicotyledons</taxon>
        <taxon>Gunneridae</taxon>
        <taxon>Pentapetalae</taxon>
        <taxon>asterids</taxon>
        <taxon>lamiids</taxon>
        <taxon>Solanales</taxon>
        <taxon>Solanaceae</taxon>
        <taxon>Solanoideae</taxon>
        <taxon>Solaneae</taxon>
        <taxon>Solanum</taxon>
        <taxon>Solanum subgen. Lycopersicon</taxon>
    </lineage>
</organism>
<dbReference type="PANTHER" id="PTHR30071:SF1">
    <property type="entry name" value="CYTOCHROME B_B6 PROTEIN-RELATED"/>
    <property type="match status" value="1"/>
</dbReference>
<reference evidence="8" key="2">
    <citation type="submission" date="2019-01" db="UniProtKB">
        <authorList>
            <consortium name="EnsemblPlants"/>
        </authorList>
    </citation>
    <scope>IDENTIFICATION</scope>
    <source>
        <strain evidence="8">cv. Heinz 1706</strain>
    </source>
</reference>
<evidence type="ECO:0000256" key="1">
    <source>
        <dbReference type="ARBA" id="ARBA00004141"/>
    </source>
</evidence>
<accession>A0A3Q7G0H2</accession>
<keyword evidence="2 6" id="KW-0812">Transmembrane</keyword>
<dbReference type="Pfam" id="PF01578">
    <property type="entry name" value="Cytochrom_C_asm"/>
    <property type="match status" value="1"/>
</dbReference>
<comment type="subcellular location">
    <subcellularLocation>
        <location evidence="1">Membrane</location>
        <topology evidence="1">Multi-pass membrane protein</topology>
    </subcellularLocation>
</comment>
<evidence type="ECO:0000256" key="5">
    <source>
        <dbReference type="ARBA" id="ARBA00023136"/>
    </source>
</evidence>
<evidence type="ECO:0000256" key="4">
    <source>
        <dbReference type="ARBA" id="ARBA00022989"/>
    </source>
</evidence>
<evidence type="ECO:0000259" key="7">
    <source>
        <dbReference type="Pfam" id="PF01578"/>
    </source>
</evidence>
<evidence type="ECO:0000313" key="9">
    <source>
        <dbReference type="Proteomes" id="UP000004994"/>
    </source>
</evidence>
<proteinExistence type="predicted"/>
<sequence length="83" mass="9328">MKNGMITEYLPPSIRSILSGPWALITWILFAIFLHIRTNRNLRGPNSTIVASIGFLIIWICYFGVNLLGIGLHSYASFPSTFN</sequence>
<dbReference type="GO" id="GO:0017004">
    <property type="term" value="P:cytochrome complex assembly"/>
    <property type="evidence" value="ECO:0007669"/>
    <property type="project" value="UniProtKB-KW"/>
</dbReference>
<dbReference type="Gramene" id="Solyc04g049003.1.1">
    <property type="protein sequence ID" value="Solyc04g049003.1.1"/>
    <property type="gene ID" value="Solyc04g049003.1"/>
</dbReference>
<feature type="transmembrane region" description="Helical" evidence="6">
    <location>
        <begin position="20"/>
        <end position="36"/>
    </location>
</feature>
<dbReference type="InterPro" id="IPR002541">
    <property type="entry name" value="Cyt_c_assembly"/>
</dbReference>
<dbReference type="STRING" id="4081.A0A3Q7G0H2"/>
<keyword evidence="9" id="KW-1185">Reference proteome</keyword>
<evidence type="ECO:0000256" key="3">
    <source>
        <dbReference type="ARBA" id="ARBA00022748"/>
    </source>
</evidence>
<evidence type="ECO:0000256" key="6">
    <source>
        <dbReference type="SAM" id="Phobius"/>
    </source>
</evidence>
<dbReference type="OMA" id="NGMITEY"/>
<keyword evidence="5 6" id="KW-0472">Membrane</keyword>
<dbReference type="InParanoid" id="A0A3Q7G0H2"/>
<evidence type="ECO:0000256" key="2">
    <source>
        <dbReference type="ARBA" id="ARBA00022692"/>
    </source>
</evidence>
<dbReference type="EnsemblPlants" id="Solyc04g049003.1.1">
    <property type="protein sequence ID" value="Solyc04g049003.1.1"/>
    <property type="gene ID" value="Solyc04g049003.1"/>
</dbReference>
<evidence type="ECO:0000313" key="8">
    <source>
        <dbReference type="EnsemblPlants" id="Solyc04g049003.1.1"/>
    </source>
</evidence>
<name>A0A3Q7G0H2_SOLLC</name>
<dbReference type="GO" id="GO:0016020">
    <property type="term" value="C:membrane"/>
    <property type="evidence" value="ECO:0007669"/>
    <property type="project" value="UniProtKB-SubCell"/>
</dbReference>